<dbReference type="InterPro" id="IPR020449">
    <property type="entry name" value="Tscrpt_reg_AraC-type_HTH"/>
</dbReference>
<keyword evidence="3" id="KW-0010">Activator</keyword>
<dbReference type="PANTHER" id="PTHR43280">
    <property type="entry name" value="ARAC-FAMILY TRANSCRIPTIONAL REGULATOR"/>
    <property type="match status" value="1"/>
</dbReference>
<accession>C4LCV2</accession>
<dbReference type="InterPro" id="IPR018060">
    <property type="entry name" value="HTH_AraC"/>
</dbReference>
<dbReference type="SMART" id="SM00342">
    <property type="entry name" value="HTH_ARAC"/>
    <property type="match status" value="1"/>
</dbReference>
<proteinExistence type="predicted"/>
<dbReference type="PROSITE" id="PS01124">
    <property type="entry name" value="HTH_ARAC_FAMILY_2"/>
    <property type="match status" value="1"/>
</dbReference>
<dbReference type="GO" id="GO:0003700">
    <property type="term" value="F:DNA-binding transcription factor activity"/>
    <property type="evidence" value="ECO:0007669"/>
    <property type="project" value="InterPro"/>
</dbReference>
<dbReference type="InterPro" id="IPR018062">
    <property type="entry name" value="HTH_AraC-typ_CS"/>
</dbReference>
<keyword evidence="4" id="KW-0804">Transcription</keyword>
<dbReference type="InterPro" id="IPR003313">
    <property type="entry name" value="AraC-bd"/>
</dbReference>
<dbReference type="Gene3D" id="1.10.10.60">
    <property type="entry name" value="Homeodomain-like"/>
    <property type="match status" value="1"/>
</dbReference>
<feature type="domain" description="HTH araC/xylS-type" evidence="5">
    <location>
        <begin position="174"/>
        <end position="272"/>
    </location>
</feature>
<protein>
    <submittedName>
        <fullName evidence="6">Transcriptional regulator, AraC family</fullName>
    </submittedName>
</protein>
<dbReference type="PANTHER" id="PTHR43280:SF28">
    <property type="entry name" value="HTH-TYPE TRANSCRIPTIONAL ACTIVATOR RHAS"/>
    <property type="match status" value="1"/>
</dbReference>
<organism evidence="6 7">
    <name type="scientific">Tolumonas auensis (strain DSM 9187 / NBRC 110442 / TA 4)</name>
    <dbReference type="NCBI Taxonomy" id="595494"/>
    <lineage>
        <taxon>Bacteria</taxon>
        <taxon>Pseudomonadati</taxon>
        <taxon>Pseudomonadota</taxon>
        <taxon>Gammaproteobacteria</taxon>
        <taxon>Aeromonadales</taxon>
        <taxon>Aeromonadaceae</taxon>
        <taxon>Tolumonas</taxon>
    </lineage>
</organism>
<dbReference type="HOGENOM" id="CLU_000445_88_5_6"/>
<dbReference type="AlphaFoldDB" id="C4LCV2"/>
<dbReference type="Proteomes" id="UP000009073">
    <property type="component" value="Chromosome"/>
</dbReference>
<evidence type="ECO:0000256" key="2">
    <source>
        <dbReference type="ARBA" id="ARBA00023125"/>
    </source>
</evidence>
<evidence type="ECO:0000313" key="7">
    <source>
        <dbReference type="Proteomes" id="UP000009073"/>
    </source>
</evidence>
<evidence type="ECO:0000313" key="6">
    <source>
        <dbReference type="EMBL" id="ACQ92666.1"/>
    </source>
</evidence>
<dbReference type="InterPro" id="IPR037923">
    <property type="entry name" value="HTH-like"/>
</dbReference>
<dbReference type="STRING" id="595494.Tola_1039"/>
<dbReference type="InterPro" id="IPR009057">
    <property type="entry name" value="Homeodomain-like_sf"/>
</dbReference>
<keyword evidence="1" id="KW-0805">Transcription regulation</keyword>
<evidence type="ECO:0000256" key="4">
    <source>
        <dbReference type="ARBA" id="ARBA00023163"/>
    </source>
</evidence>
<dbReference type="PROSITE" id="PS00041">
    <property type="entry name" value="HTH_ARAC_FAMILY_1"/>
    <property type="match status" value="1"/>
</dbReference>
<dbReference type="SUPFAM" id="SSF46689">
    <property type="entry name" value="Homeodomain-like"/>
    <property type="match status" value="2"/>
</dbReference>
<keyword evidence="2" id="KW-0238">DNA-binding</keyword>
<dbReference type="OrthoDB" id="2547276at2"/>
<dbReference type="RefSeq" id="WP_012729265.1">
    <property type="nucleotide sequence ID" value="NC_012691.1"/>
</dbReference>
<dbReference type="Pfam" id="PF02311">
    <property type="entry name" value="AraC_binding"/>
    <property type="match status" value="1"/>
</dbReference>
<dbReference type="Pfam" id="PF12833">
    <property type="entry name" value="HTH_18"/>
    <property type="match status" value="1"/>
</dbReference>
<evidence type="ECO:0000256" key="3">
    <source>
        <dbReference type="ARBA" id="ARBA00023159"/>
    </source>
</evidence>
<dbReference type="SUPFAM" id="SSF51215">
    <property type="entry name" value="Regulatory protein AraC"/>
    <property type="match status" value="1"/>
</dbReference>
<dbReference type="GO" id="GO:0043565">
    <property type="term" value="F:sequence-specific DNA binding"/>
    <property type="evidence" value="ECO:0007669"/>
    <property type="project" value="InterPro"/>
</dbReference>
<dbReference type="InterPro" id="IPR014710">
    <property type="entry name" value="RmlC-like_jellyroll"/>
</dbReference>
<reference evidence="7" key="1">
    <citation type="submission" date="2009-05" db="EMBL/GenBank/DDBJ databases">
        <title>Complete sequence of Tolumonas auensis DSM 9187.</title>
        <authorList>
            <consortium name="US DOE Joint Genome Institute"/>
            <person name="Lucas S."/>
            <person name="Copeland A."/>
            <person name="Lapidus A."/>
            <person name="Glavina del Rio T."/>
            <person name="Tice H."/>
            <person name="Bruce D."/>
            <person name="Goodwin L."/>
            <person name="Pitluck S."/>
            <person name="Chertkov O."/>
            <person name="Brettin T."/>
            <person name="Detter J.C."/>
            <person name="Han C."/>
            <person name="Larimer F."/>
            <person name="Land M."/>
            <person name="Hauser L."/>
            <person name="Kyrpides N."/>
            <person name="Mikhailova N."/>
            <person name="Spring S."/>
            <person name="Beller H."/>
        </authorList>
    </citation>
    <scope>NUCLEOTIDE SEQUENCE [LARGE SCALE GENOMIC DNA]</scope>
    <source>
        <strain evidence="7">DSM 9187 / TA4</strain>
    </source>
</reference>
<dbReference type="KEGG" id="tau:Tola_1039"/>
<name>C4LCV2_TOLAT</name>
<dbReference type="eggNOG" id="COG1917">
    <property type="taxonomic scope" value="Bacteria"/>
</dbReference>
<gene>
    <name evidence="6" type="ordered locus">Tola_1039</name>
</gene>
<keyword evidence="7" id="KW-1185">Reference proteome</keyword>
<dbReference type="Gene3D" id="2.60.120.10">
    <property type="entry name" value="Jelly Rolls"/>
    <property type="match status" value="1"/>
</dbReference>
<reference evidence="6 7" key="2">
    <citation type="journal article" date="2011" name="Stand. Genomic Sci.">
        <title>Complete genome sequence of Tolumonas auensis type strain (TA 4).</title>
        <authorList>
            <person name="Chertkov O."/>
            <person name="Copeland A."/>
            <person name="Lucas S."/>
            <person name="Lapidus A."/>
            <person name="Berry K.W."/>
            <person name="Detter J.C."/>
            <person name="Del Rio T.G."/>
            <person name="Hammon N."/>
            <person name="Dalin E."/>
            <person name="Tice H."/>
            <person name="Pitluck S."/>
            <person name="Richardson P."/>
            <person name="Bruce D."/>
            <person name="Goodwin L."/>
            <person name="Han C."/>
            <person name="Tapia R."/>
            <person name="Saunders E."/>
            <person name="Schmutz J."/>
            <person name="Brettin T."/>
            <person name="Larimer F."/>
            <person name="Land M."/>
            <person name="Hauser L."/>
            <person name="Spring S."/>
            <person name="Rohde M."/>
            <person name="Kyrpides N.C."/>
            <person name="Ivanova N."/>
            <person name="Goker M."/>
            <person name="Beller H.R."/>
            <person name="Klenk H.P."/>
            <person name="Woyke T."/>
        </authorList>
    </citation>
    <scope>NUCLEOTIDE SEQUENCE [LARGE SCALE GENOMIC DNA]</scope>
    <source>
        <strain evidence="7">DSM 9187 / TA4</strain>
    </source>
</reference>
<evidence type="ECO:0000259" key="5">
    <source>
        <dbReference type="PROSITE" id="PS01124"/>
    </source>
</evidence>
<evidence type="ECO:0000256" key="1">
    <source>
        <dbReference type="ARBA" id="ARBA00023015"/>
    </source>
</evidence>
<dbReference type="EMBL" id="CP001616">
    <property type="protein sequence ID" value="ACQ92666.1"/>
    <property type="molecule type" value="Genomic_DNA"/>
</dbReference>
<dbReference type="eggNOG" id="COG2207">
    <property type="taxonomic scope" value="Bacteria"/>
</dbReference>
<dbReference type="PRINTS" id="PR00032">
    <property type="entry name" value="HTHARAC"/>
</dbReference>
<sequence length="277" mass="31975">MRLETQTYFHAITDKLAIYSSDPEDNNKEHCHEFDELVIVKSGHGLHVINGQPLFIKTGDVFYVKNNEYHFYDELGTLKLINILINPDADFFFIKNIEPLLRKLTSDSLDEYAWLDSAGLSKATEIARHLFDHKSKNHDAGGNKLEQEALFLQLITLILEYKHTDSDNTEHKINKILKYVQTDCFSDINWHDLSEQFGVPLRTLFRHLKEKTGMTPDNYLKRLRLISARKKIRETDISITNIAFDCGFSNSNHFATAYKSVFGITPSTERTNYSHSA</sequence>